<dbReference type="EMBL" id="MDUX01000021">
    <property type="protein sequence ID" value="KAF7599396.1"/>
    <property type="molecule type" value="Genomic_DNA"/>
</dbReference>
<evidence type="ECO:0000256" key="6">
    <source>
        <dbReference type="HAMAP-Rule" id="MF_00262"/>
    </source>
</evidence>
<dbReference type="GO" id="GO:0032955">
    <property type="term" value="P:regulation of division septum assembly"/>
    <property type="evidence" value="ECO:0007669"/>
    <property type="project" value="InterPro"/>
</dbReference>
<proteinExistence type="inferred from homology"/>
<keyword evidence="4 6" id="KW-0131">Cell cycle</keyword>
<dbReference type="HAMAP" id="MF_00262">
    <property type="entry name" value="MinE"/>
    <property type="match status" value="1"/>
</dbReference>
<dbReference type="RefSeq" id="WP_095524374.1">
    <property type="nucleotide sequence ID" value="NZ_MDUX01000021.1"/>
</dbReference>
<dbReference type="GO" id="GO:0042802">
    <property type="term" value="F:identical protein binding"/>
    <property type="evidence" value="ECO:0007669"/>
    <property type="project" value="UniProtKB-ARBA"/>
</dbReference>
<evidence type="ECO:0000313" key="10">
    <source>
        <dbReference type="Proteomes" id="UP000623509"/>
    </source>
</evidence>
<organism evidence="8 9">
    <name type="scientific">Candidatus Dactylopiibacterium carminicum</name>
    <dbReference type="NCBI Taxonomy" id="857335"/>
    <lineage>
        <taxon>Bacteria</taxon>
        <taxon>Pseudomonadati</taxon>
        <taxon>Pseudomonadota</taxon>
        <taxon>Betaproteobacteria</taxon>
        <taxon>Rhodocyclales</taxon>
        <taxon>Rhodocyclaceae</taxon>
        <taxon>Candidatus Dactylopiibacterium</taxon>
    </lineage>
</organism>
<dbReference type="NCBIfam" id="TIGR01215">
    <property type="entry name" value="minE"/>
    <property type="match status" value="1"/>
</dbReference>
<dbReference type="OrthoDB" id="9802655at2"/>
<evidence type="ECO:0000256" key="2">
    <source>
        <dbReference type="ARBA" id="ARBA00020112"/>
    </source>
</evidence>
<comment type="similarity">
    <text evidence="1 6">Belongs to the MinE family.</text>
</comment>
<dbReference type="Gene3D" id="3.30.1070.10">
    <property type="entry name" value="Cell division topological specificity factor MinE"/>
    <property type="match status" value="1"/>
</dbReference>
<evidence type="ECO:0000256" key="5">
    <source>
        <dbReference type="ARBA" id="ARBA00025265"/>
    </source>
</evidence>
<keyword evidence="10" id="KW-1185">Reference proteome</keyword>
<dbReference type="Pfam" id="PF03776">
    <property type="entry name" value="MinE"/>
    <property type="match status" value="1"/>
</dbReference>
<comment type="caution">
    <text evidence="8">The sequence shown here is derived from an EMBL/GenBank/DDBJ whole genome shotgun (WGS) entry which is preliminary data.</text>
</comment>
<dbReference type="SUPFAM" id="SSF55229">
    <property type="entry name" value="Cell division protein MinE topological specificity domain"/>
    <property type="match status" value="1"/>
</dbReference>
<dbReference type="InterPro" id="IPR036707">
    <property type="entry name" value="MinE_sf"/>
</dbReference>
<evidence type="ECO:0000313" key="9">
    <source>
        <dbReference type="Proteomes" id="UP000216107"/>
    </source>
</evidence>
<dbReference type="Proteomes" id="UP000623509">
    <property type="component" value="Unassembled WGS sequence"/>
</dbReference>
<reference evidence="7 10" key="1">
    <citation type="submission" date="2016-08" db="EMBL/GenBank/DDBJ databases">
        <title>Candidatus Dactylopiibacterium carminicum genome sequence.</title>
        <authorList>
            <person name="Ramirez-Puebla S.T."/>
            <person name="Ormeno-Orrillo E."/>
            <person name="Vera-Ponce De Leon A."/>
            <person name="Luis L."/>
            <person name="Sanchez-Flores A."/>
            <person name="Monica R."/>
            <person name="Martinez-Romero E."/>
        </authorList>
    </citation>
    <scope>NUCLEOTIDE SEQUENCE [LARGE SCALE GENOMIC DNA]</scope>
    <source>
        <strain evidence="7">END1</strain>
    </source>
</reference>
<evidence type="ECO:0000313" key="8">
    <source>
        <dbReference type="EMBL" id="PAS93446.1"/>
    </source>
</evidence>
<name>A0A272ETQ8_9RHOO</name>
<reference evidence="8 9" key="2">
    <citation type="submission" date="2017-07" db="EMBL/GenBank/DDBJ databases">
        <title>Candidatus Dactylopiibacterium carminicum, a nitrogen-fixing symbiont of the cochineal insect Dactylopius coccus and Dactylopius opuntiae (Hemiptera: Coccoidea: Dactylopiidae).</title>
        <authorList>
            <person name="Vera A."/>
        </authorList>
    </citation>
    <scope>NUCLEOTIDE SEQUENCE [LARGE SCALE GENOMIC DNA]</scope>
    <source>
        <strain evidence="8 9">NFDCM</strain>
    </source>
</reference>
<dbReference type="Proteomes" id="UP000216107">
    <property type="component" value="Unassembled WGS sequence"/>
</dbReference>
<dbReference type="FunFam" id="3.30.1070.10:FF:000001">
    <property type="entry name" value="Cell division topological specificity factor"/>
    <property type="match status" value="1"/>
</dbReference>
<dbReference type="NCBIfam" id="NF010595">
    <property type="entry name" value="PRK13989.1"/>
    <property type="match status" value="1"/>
</dbReference>
<sequence length="88" mass="10033">MSWLEKIFGSNQPKSAQLAKERLTLVIAHQRSDNQPAPDFLPALQKELIDVISKYVKVNTDDIKVQLEKKGNYEVLEVNIVMPEVGRQ</sequence>
<keyword evidence="3 6" id="KW-0132">Cell division</keyword>
<dbReference type="AlphaFoldDB" id="A0A272ETQ8"/>
<dbReference type="GO" id="GO:0051301">
    <property type="term" value="P:cell division"/>
    <property type="evidence" value="ECO:0007669"/>
    <property type="project" value="UniProtKB-KW"/>
</dbReference>
<protein>
    <recommendedName>
        <fullName evidence="2 6">Cell division topological specificity factor</fullName>
    </recommendedName>
</protein>
<evidence type="ECO:0000256" key="1">
    <source>
        <dbReference type="ARBA" id="ARBA00008168"/>
    </source>
</evidence>
<comment type="function">
    <text evidence="5 6">Prevents the cell division inhibition by proteins MinC and MinD at internal division sites while permitting inhibition at polar sites. This ensures cell division at the proper site by restricting the formation of a division septum at the midpoint of the long axis of the cell.</text>
</comment>
<evidence type="ECO:0000256" key="4">
    <source>
        <dbReference type="ARBA" id="ARBA00023306"/>
    </source>
</evidence>
<dbReference type="InterPro" id="IPR005527">
    <property type="entry name" value="MinE"/>
</dbReference>
<dbReference type="EMBL" id="NMRN01000017">
    <property type="protein sequence ID" value="PAS93446.1"/>
    <property type="molecule type" value="Genomic_DNA"/>
</dbReference>
<evidence type="ECO:0000256" key="3">
    <source>
        <dbReference type="ARBA" id="ARBA00022618"/>
    </source>
</evidence>
<evidence type="ECO:0000313" key="7">
    <source>
        <dbReference type="EMBL" id="KAF7599396.1"/>
    </source>
</evidence>
<gene>
    <name evidence="6" type="primary">minE</name>
    <name evidence="7" type="ORF">BGI27_08010</name>
    <name evidence="8" type="ORF">CGU29_07810</name>
</gene>
<accession>A0A272ETQ8</accession>
<dbReference type="NCBIfam" id="NF001422">
    <property type="entry name" value="PRK00296.1"/>
    <property type="match status" value="1"/>
</dbReference>